<dbReference type="Proteomes" id="UP000724584">
    <property type="component" value="Unassembled WGS sequence"/>
</dbReference>
<organism evidence="1 2">
    <name type="scientific">Chaetomium tenue</name>
    <dbReference type="NCBI Taxonomy" id="1854479"/>
    <lineage>
        <taxon>Eukaryota</taxon>
        <taxon>Fungi</taxon>
        <taxon>Dikarya</taxon>
        <taxon>Ascomycota</taxon>
        <taxon>Pezizomycotina</taxon>
        <taxon>Sordariomycetes</taxon>
        <taxon>Sordariomycetidae</taxon>
        <taxon>Sordariales</taxon>
        <taxon>Chaetomiaceae</taxon>
        <taxon>Chaetomium</taxon>
    </lineage>
</organism>
<evidence type="ECO:0000313" key="2">
    <source>
        <dbReference type="Proteomes" id="UP000724584"/>
    </source>
</evidence>
<comment type="caution">
    <text evidence="1">The sequence shown here is derived from an EMBL/GenBank/DDBJ whole genome shotgun (WGS) entry which is preliminary data.</text>
</comment>
<evidence type="ECO:0000313" key="1">
    <source>
        <dbReference type="EMBL" id="KAH6651286.1"/>
    </source>
</evidence>
<name>A0ACB7PS90_9PEZI</name>
<reference evidence="1 2" key="1">
    <citation type="journal article" date="2021" name="Nat. Commun.">
        <title>Genetic determinants of endophytism in the Arabidopsis root mycobiome.</title>
        <authorList>
            <person name="Mesny F."/>
            <person name="Miyauchi S."/>
            <person name="Thiergart T."/>
            <person name="Pickel B."/>
            <person name="Atanasova L."/>
            <person name="Karlsson M."/>
            <person name="Huettel B."/>
            <person name="Barry K.W."/>
            <person name="Haridas S."/>
            <person name="Chen C."/>
            <person name="Bauer D."/>
            <person name="Andreopoulos W."/>
            <person name="Pangilinan J."/>
            <person name="LaButti K."/>
            <person name="Riley R."/>
            <person name="Lipzen A."/>
            <person name="Clum A."/>
            <person name="Drula E."/>
            <person name="Henrissat B."/>
            <person name="Kohler A."/>
            <person name="Grigoriev I.V."/>
            <person name="Martin F.M."/>
            <person name="Hacquard S."/>
        </authorList>
    </citation>
    <scope>NUCLEOTIDE SEQUENCE [LARGE SCALE GENOMIC DNA]</scope>
    <source>
        <strain evidence="1 2">MPI-SDFR-AT-0079</strain>
    </source>
</reference>
<keyword evidence="2" id="KW-1185">Reference proteome</keyword>
<dbReference type="EMBL" id="JAGIZQ010000001">
    <property type="protein sequence ID" value="KAH6651286.1"/>
    <property type="molecule type" value="Genomic_DNA"/>
</dbReference>
<proteinExistence type="predicted"/>
<accession>A0ACB7PS90</accession>
<gene>
    <name evidence="1" type="ORF">F5144DRAFT_82198</name>
</gene>
<sequence length="163" mass="18829">MYLPRYLPLRVVHPRRNLTHSWPPSSLRRRWCCFLFIRHFLLQRIDGTVGFRQTLPPLLSKSRLNPTSPSVTHTHIHVSNPTDRVALEYLLSFEPPHGVIMAAREGICQLCLWEGKLSGLLLDRYLRYLSRCRSLNFVFQSIRIPIPSLPGGPLEARHTGEVV</sequence>
<protein>
    <submittedName>
        <fullName evidence="1">Uncharacterized protein</fullName>
    </submittedName>
</protein>